<keyword evidence="1" id="KW-0472">Membrane</keyword>
<evidence type="ECO:0000313" key="4">
    <source>
        <dbReference type="Proteomes" id="UP000234951"/>
    </source>
</evidence>
<gene>
    <name evidence="2" type="ORF">CU635_22160</name>
    <name evidence="3" type="ORF">CVD25_18825</name>
</gene>
<feature type="transmembrane region" description="Helical" evidence="1">
    <location>
        <begin position="128"/>
        <end position="148"/>
    </location>
</feature>
<dbReference type="InterPro" id="IPR049458">
    <property type="entry name" value="EpsG-like"/>
</dbReference>
<feature type="transmembrane region" description="Helical" evidence="1">
    <location>
        <begin position="35"/>
        <end position="53"/>
    </location>
</feature>
<evidence type="ECO:0000313" key="3">
    <source>
        <dbReference type="EMBL" id="PLR92067.1"/>
    </source>
</evidence>
<dbReference type="OrthoDB" id="1649543at2"/>
<dbReference type="EMBL" id="PGVD01000058">
    <property type="protein sequence ID" value="PLR92067.1"/>
    <property type="molecule type" value="Genomic_DNA"/>
</dbReference>
<dbReference type="Pfam" id="PF14897">
    <property type="entry name" value="EpsG"/>
    <property type="match status" value="1"/>
</dbReference>
<accession>A0A2N5GFV9</accession>
<dbReference type="AlphaFoldDB" id="A0A2N5GFV9"/>
<feature type="transmembrane region" description="Helical" evidence="1">
    <location>
        <begin position="243"/>
        <end position="261"/>
    </location>
</feature>
<dbReference type="EMBL" id="PGVA01000083">
    <property type="protein sequence ID" value="PLR79636.1"/>
    <property type="molecule type" value="Genomic_DNA"/>
</dbReference>
<dbReference type="Proteomes" id="UP000234951">
    <property type="component" value="Unassembled WGS sequence"/>
</dbReference>
<reference evidence="2 4" key="1">
    <citation type="submission" date="2017-11" db="EMBL/GenBank/DDBJ databases">
        <title>Comparitive Functional Genomics of Dry Heat Resistant strains isolated from the Viking Spacecraft.</title>
        <authorList>
            <person name="Seuylemezian A."/>
            <person name="Cooper K."/>
            <person name="Vaishampayan P."/>
        </authorList>
    </citation>
    <scope>NUCLEOTIDE SEQUENCE [LARGE SCALE GENOMIC DNA]</scope>
    <source>
        <strain evidence="2 4">M4.6</strain>
    </source>
</reference>
<comment type="caution">
    <text evidence="2">The sequence shown here is derived from an EMBL/GenBank/DDBJ whole genome shotgun (WGS) entry which is preliminary data.</text>
</comment>
<feature type="transmembrane region" description="Helical" evidence="1">
    <location>
        <begin position="202"/>
        <end position="223"/>
    </location>
</feature>
<evidence type="ECO:0000313" key="2">
    <source>
        <dbReference type="EMBL" id="PLR79636.1"/>
    </source>
</evidence>
<evidence type="ECO:0000256" key="1">
    <source>
        <dbReference type="SAM" id="Phobius"/>
    </source>
</evidence>
<feature type="transmembrane region" description="Helical" evidence="1">
    <location>
        <begin position="323"/>
        <end position="348"/>
    </location>
</feature>
<keyword evidence="1" id="KW-1133">Transmembrane helix</keyword>
<feature type="transmembrane region" description="Helical" evidence="1">
    <location>
        <begin position="299"/>
        <end position="316"/>
    </location>
</feature>
<name>A0A2N5GFV9_9BACI</name>
<feature type="transmembrane region" description="Helical" evidence="1">
    <location>
        <begin position="6"/>
        <end position="23"/>
    </location>
</feature>
<reference evidence="3 5" key="2">
    <citation type="submission" date="2017-12" db="EMBL/GenBank/DDBJ databases">
        <title>Comparative Functional Genomics of Dry Heat Resistant strains isolated from the Viking Spacecraft.</title>
        <authorList>
            <person name="Seuylemezian A."/>
            <person name="Cooper K."/>
            <person name="Vaishampayan P."/>
        </authorList>
    </citation>
    <scope>NUCLEOTIDE SEQUENCE [LARGE SCALE GENOMIC DNA]</scope>
    <source>
        <strain evidence="3 5">ATCC 29669</strain>
    </source>
</reference>
<evidence type="ECO:0000313" key="5">
    <source>
        <dbReference type="Proteomes" id="UP000235114"/>
    </source>
</evidence>
<feature type="transmembrane region" description="Helical" evidence="1">
    <location>
        <begin position="273"/>
        <end position="293"/>
    </location>
</feature>
<feature type="transmembrane region" description="Helical" evidence="1">
    <location>
        <begin position="100"/>
        <end position="121"/>
    </location>
</feature>
<organism evidence="2 4">
    <name type="scientific">Bacillus canaveralius</name>
    <dbReference type="NCBI Taxonomy" id="1403243"/>
    <lineage>
        <taxon>Bacteria</taxon>
        <taxon>Bacillati</taxon>
        <taxon>Bacillota</taxon>
        <taxon>Bacilli</taxon>
        <taxon>Bacillales</taxon>
        <taxon>Bacillaceae</taxon>
        <taxon>Bacillus</taxon>
    </lineage>
</organism>
<dbReference type="Proteomes" id="UP000235114">
    <property type="component" value="Unassembled WGS sequence"/>
</dbReference>
<sequence length="357" mass="41473">MAILWINLIVVYISSLFARYFSYPKAQGIPFVKPNKLFLFFSLACLVLISGLRNNIGDTFMYMHSYANKDFSLQNIEFKGDFGFNIFQGILQSISKDPQFLIFTTALISNLLIVLVLIKFSRMIELSLYVYITSGMFTVSMNGIRQFLAATIIFCATKYLLNGEFKKYLIIILVTSTIHTSALVLLPIYFIVRREAWTKITFILLALAVLIVMGFNQFSEILFSALEDTQYGHYSSFSEGGANIIRVMVDSVPVIIAYLGRDKLRQLWPKSDYIVNLSIISLTFMLIATQNWIFARFNIYFSLYNLILISWIVYLFKESNRKFIYYSLLVCYFIYFFYEQVISLGIYYKSDYLIFVN</sequence>
<dbReference type="RefSeq" id="WP_101579524.1">
    <property type="nucleotide sequence ID" value="NZ_PGVA01000083.1"/>
</dbReference>
<protein>
    <submittedName>
        <fullName evidence="2">EpsG family protein</fullName>
    </submittedName>
</protein>
<keyword evidence="5" id="KW-1185">Reference proteome</keyword>
<keyword evidence="1" id="KW-0812">Transmembrane</keyword>
<feature type="transmembrane region" description="Helical" evidence="1">
    <location>
        <begin position="168"/>
        <end position="190"/>
    </location>
</feature>
<proteinExistence type="predicted"/>